<dbReference type="Gene3D" id="1.10.10.60">
    <property type="entry name" value="Homeodomain-like"/>
    <property type="match status" value="1"/>
</dbReference>
<reference evidence="5" key="1">
    <citation type="submission" date="2018-11" db="EMBL/GenBank/DDBJ databases">
        <title>Genome sequencing of a novel mesophilic and cellulolytic organism within the genus Hungateiclostridium.</title>
        <authorList>
            <person name="Rettenmaier R."/>
            <person name="Liebl W."/>
            <person name="Zverlov V."/>
        </authorList>
    </citation>
    <scope>NUCLEOTIDE SEQUENCE [LARGE SCALE GENOMIC DNA]</scope>
    <source>
        <strain evidence="5">N2K1</strain>
    </source>
</reference>
<dbReference type="InterPro" id="IPR036271">
    <property type="entry name" value="Tet_transcr_reg_TetR-rel_C_sf"/>
</dbReference>
<dbReference type="InterPro" id="IPR009057">
    <property type="entry name" value="Homeodomain-like_sf"/>
</dbReference>
<keyword evidence="5" id="KW-1185">Reference proteome</keyword>
<evidence type="ECO:0000256" key="2">
    <source>
        <dbReference type="PROSITE-ProRule" id="PRU00335"/>
    </source>
</evidence>
<dbReference type="RefSeq" id="WP_069195879.1">
    <property type="nucleotide sequence ID" value="NZ_RLII01000015.1"/>
</dbReference>
<dbReference type="SUPFAM" id="SSF46689">
    <property type="entry name" value="Homeodomain-like"/>
    <property type="match status" value="1"/>
</dbReference>
<dbReference type="Pfam" id="PF00440">
    <property type="entry name" value="TetR_N"/>
    <property type="match status" value="1"/>
</dbReference>
<dbReference type="InterPro" id="IPR050624">
    <property type="entry name" value="HTH-type_Tx_Regulator"/>
</dbReference>
<dbReference type="GO" id="GO:0003677">
    <property type="term" value="F:DNA binding"/>
    <property type="evidence" value="ECO:0007669"/>
    <property type="project" value="UniProtKB-UniRule"/>
</dbReference>
<dbReference type="AlphaFoldDB" id="A0A4Q0I6K4"/>
<evidence type="ECO:0000256" key="1">
    <source>
        <dbReference type="ARBA" id="ARBA00023125"/>
    </source>
</evidence>
<accession>A0A4Q0I6K4</accession>
<proteinExistence type="predicted"/>
<dbReference type="InterPro" id="IPR001647">
    <property type="entry name" value="HTH_TetR"/>
</dbReference>
<dbReference type="EMBL" id="RLII01000015">
    <property type="protein sequence ID" value="RXE58592.1"/>
    <property type="molecule type" value="Genomic_DNA"/>
</dbReference>
<dbReference type="Gene3D" id="1.10.357.10">
    <property type="entry name" value="Tetracycline Repressor, domain 2"/>
    <property type="match status" value="1"/>
</dbReference>
<feature type="domain" description="HTH tetR-type" evidence="3">
    <location>
        <begin position="11"/>
        <end position="71"/>
    </location>
</feature>
<organism evidence="4 5">
    <name type="scientific">Acetivibrio mesophilus</name>
    <dbReference type="NCBI Taxonomy" id="2487273"/>
    <lineage>
        <taxon>Bacteria</taxon>
        <taxon>Bacillati</taxon>
        <taxon>Bacillota</taxon>
        <taxon>Clostridia</taxon>
        <taxon>Eubacteriales</taxon>
        <taxon>Oscillospiraceae</taxon>
        <taxon>Acetivibrio</taxon>
    </lineage>
</organism>
<comment type="caution">
    <text evidence="4">The sequence shown here is derived from an EMBL/GenBank/DDBJ whole genome shotgun (WGS) entry which is preliminary data.</text>
</comment>
<feature type="DNA-binding region" description="H-T-H motif" evidence="2">
    <location>
        <begin position="34"/>
        <end position="53"/>
    </location>
</feature>
<dbReference type="SUPFAM" id="SSF48498">
    <property type="entry name" value="Tetracyclin repressor-like, C-terminal domain"/>
    <property type="match status" value="1"/>
</dbReference>
<protein>
    <submittedName>
        <fullName evidence="4">TetR/AcrR family transcriptional regulator</fullName>
    </submittedName>
</protein>
<evidence type="ECO:0000313" key="4">
    <source>
        <dbReference type="EMBL" id="RXE58592.1"/>
    </source>
</evidence>
<dbReference type="OrthoDB" id="9780939at2"/>
<dbReference type="PANTHER" id="PTHR43479">
    <property type="entry name" value="ACREF/ENVCD OPERON REPRESSOR-RELATED"/>
    <property type="match status" value="1"/>
</dbReference>
<evidence type="ECO:0000313" key="5">
    <source>
        <dbReference type="Proteomes" id="UP000289166"/>
    </source>
</evidence>
<name>A0A4Q0I6K4_9FIRM</name>
<gene>
    <name evidence="4" type="ORF">EFD62_11230</name>
</gene>
<keyword evidence="1 2" id="KW-0238">DNA-binding</keyword>
<dbReference type="PROSITE" id="PS50977">
    <property type="entry name" value="HTH_TETR_2"/>
    <property type="match status" value="1"/>
</dbReference>
<sequence>MVRDAFKKLSEDKKNTIIKSGITEFSKKSYSEASTDEITKNSGISKGILFHYFGSKKEFYCYCLQQALERLITEQLEHKENDFYEIIFSFMEEKFSVCRKFPEEMRFVNMAARETNSQVFEQRNEVLAKYMKKVKEKSAKVMAKAVATLNLKESNTKKITEAFILYTGAIINRYLEVYKEAPDQFFQQSEEIKAEIREYMDFLLYGVVKGEGE</sequence>
<dbReference type="PANTHER" id="PTHR43479:SF22">
    <property type="entry name" value="TRANSCRIPTIONAL REGULATOR, TETR FAMILY"/>
    <property type="match status" value="1"/>
</dbReference>
<evidence type="ECO:0000259" key="3">
    <source>
        <dbReference type="PROSITE" id="PS50977"/>
    </source>
</evidence>
<dbReference type="Proteomes" id="UP000289166">
    <property type="component" value="Unassembled WGS sequence"/>
</dbReference>